<feature type="binding site" evidence="4">
    <location>
        <begin position="10"/>
        <end position="11"/>
    </location>
    <ligand>
        <name>NADP(+)</name>
        <dbReference type="ChEBI" id="CHEBI:58349"/>
    </ligand>
</feature>
<dbReference type="InterPro" id="IPR011912">
    <property type="entry name" value="Heptose_epim"/>
</dbReference>
<dbReference type="EC" id="5.1.3.20" evidence="4"/>
<feature type="binding site" evidence="4">
    <location>
        <begin position="73"/>
        <end position="77"/>
    </location>
    <ligand>
        <name>NADP(+)</name>
        <dbReference type="ChEBI" id="CHEBI:58349"/>
    </ligand>
</feature>
<feature type="binding site" evidence="4">
    <location>
        <position position="145"/>
    </location>
    <ligand>
        <name>NADP(+)</name>
        <dbReference type="ChEBI" id="CHEBI:58349"/>
    </ligand>
</feature>
<keyword evidence="1 4" id="KW-0521">NADP</keyword>
<dbReference type="SUPFAM" id="SSF51735">
    <property type="entry name" value="NAD(P)-binding Rossmann-fold domains"/>
    <property type="match status" value="1"/>
</dbReference>
<feature type="binding site" evidence="4">
    <location>
        <position position="187"/>
    </location>
    <ligand>
        <name>substrate</name>
    </ligand>
</feature>
<comment type="subunit">
    <text evidence="4">Homopentamer.</text>
</comment>
<feature type="binding site" evidence="4">
    <location>
        <position position="180"/>
    </location>
    <ligand>
        <name>substrate</name>
    </ligand>
</feature>
<comment type="domain">
    <text evidence="4">Contains a large N-terminal NADP-binding domain, and a smaller C-terminal substrate-binding domain.</text>
</comment>
<dbReference type="OrthoDB" id="8967463at2"/>
<comment type="similarity">
    <text evidence="4">Belongs to the NAD(P)-dependent epimerase/dehydratase family. HldD subfamily.</text>
</comment>
<dbReference type="Pfam" id="PF01370">
    <property type="entry name" value="Epimerase"/>
    <property type="match status" value="1"/>
</dbReference>
<dbReference type="PANTHER" id="PTHR43103:SF3">
    <property type="entry name" value="ADP-L-GLYCERO-D-MANNO-HEPTOSE-6-EPIMERASE"/>
    <property type="match status" value="1"/>
</dbReference>
<dbReference type="AlphaFoldDB" id="A0A1T5DVU0"/>
<comment type="caution">
    <text evidence="4">Lacks conserved residue(s) required for the propagation of feature annotation.</text>
</comment>
<keyword evidence="2 4" id="KW-0413">Isomerase</keyword>
<feature type="binding site" evidence="4">
    <location>
        <position position="178"/>
    </location>
    <ligand>
        <name>NADP(+)</name>
        <dbReference type="ChEBI" id="CHEBI:58349"/>
    </ligand>
</feature>
<dbReference type="InterPro" id="IPR001509">
    <property type="entry name" value="Epimerase_deHydtase"/>
</dbReference>
<evidence type="ECO:0000256" key="1">
    <source>
        <dbReference type="ARBA" id="ARBA00022857"/>
    </source>
</evidence>
<dbReference type="CDD" id="cd05248">
    <property type="entry name" value="ADP_GME_SDR_e"/>
    <property type="match status" value="1"/>
</dbReference>
<dbReference type="Proteomes" id="UP000189981">
    <property type="component" value="Unassembled WGS sequence"/>
</dbReference>
<feature type="domain" description="NAD-dependent epimerase/dehydratase" evidence="5">
    <location>
        <begin position="2"/>
        <end position="243"/>
    </location>
</feature>
<dbReference type="GO" id="GO:0008712">
    <property type="term" value="F:ADP-glyceromanno-heptose 6-epimerase activity"/>
    <property type="evidence" value="ECO:0007669"/>
    <property type="project" value="UniProtKB-UniRule"/>
</dbReference>
<evidence type="ECO:0000259" key="5">
    <source>
        <dbReference type="Pfam" id="PF01370"/>
    </source>
</evidence>
<feature type="active site" description="Proton acceptor" evidence="4">
    <location>
        <position position="141"/>
    </location>
</feature>
<dbReference type="Gene3D" id="3.90.25.10">
    <property type="entry name" value="UDP-galactose 4-epimerase, domain 1"/>
    <property type="match status" value="1"/>
</dbReference>
<evidence type="ECO:0000313" key="6">
    <source>
        <dbReference type="EMBL" id="SKB75754.1"/>
    </source>
</evidence>
<keyword evidence="3 4" id="KW-0119">Carbohydrate metabolism</keyword>
<feature type="binding site" evidence="4">
    <location>
        <begin position="31"/>
        <end position="32"/>
    </location>
    <ligand>
        <name>NADP(+)</name>
        <dbReference type="ChEBI" id="CHEBI:58349"/>
    </ligand>
</feature>
<protein>
    <recommendedName>
        <fullName evidence="4">ADP-L-glycero-D-manno-heptose-6-epimerase</fullName>
        <ecNumber evidence="4">5.1.3.20</ecNumber>
    </recommendedName>
    <alternativeName>
        <fullName evidence="4">ADP-L-glycero-beta-D-manno-heptose-6-epimerase</fullName>
        <shortName evidence="4">ADP-glyceromanno-heptose 6-epimerase</shortName>
        <shortName evidence="4">ADP-hep 6-epimerase</shortName>
        <shortName evidence="4">AGME</shortName>
    </alternativeName>
</protein>
<dbReference type="GO" id="GO:0097171">
    <property type="term" value="P:ADP-L-glycero-beta-D-manno-heptose biosynthetic process"/>
    <property type="evidence" value="ECO:0007669"/>
    <property type="project" value="UniProtKB-UniPathway"/>
</dbReference>
<proteinExistence type="inferred from homology"/>
<dbReference type="NCBIfam" id="TIGR02197">
    <property type="entry name" value="heptose_epim"/>
    <property type="match status" value="1"/>
</dbReference>
<evidence type="ECO:0000313" key="7">
    <source>
        <dbReference type="Proteomes" id="UP000189981"/>
    </source>
</evidence>
<feature type="binding site" evidence="4">
    <location>
        <position position="53"/>
    </location>
    <ligand>
        <name>NADP(+)</name>
        <dbReference type="ChEBI" id="CHEBI:58349"/>
    </ligand>
</feature>
<evidence type="ECO:0000256" key="2">
    <source>
        <dbReference type="ARBA" id="ARBA00023235"/>
    </source>
</evidence>
<dbReference type="GO" id="GO:0005975">
    <property type="term" value="P:carbohydrate metabolic process"/>
    <property type="evidence" value="ECO:0007669"/>
    <property type="project" value="UniProtKB-UniRule"/>
</dbReference>
<comment type="function">
    <text evidence="4">Catalyzes the interconversion between ADP-D-glycero-beta-D-manno-heptose and ADP-L-glycero-beta-D-manno-heptose via an epimerization at carbon 6 of the heptose.</text>
</comment>
<feature type="binding site" evidence="4">
    <location>
        <position position="280"/>
    </location>
    <ligand>
        <name>substrate</name>
    </ligand>
</feature>
<sequence>MIIITGAAGFIGSCLVQKLNDEGFYDLVLVDHFSNDQKNKNFEGKRFSQQVERDIFPEWLRENQLLVQFVFHLGARTDTTEFDRDIFDRLNLDYTKNIWNICVEFGLPLVYASSAATYGLGENGYEDDESKIPLLQPLNPYGDSKNDFDKWALAQERAPYFWAGLKFFNVYGPNEYHKGRMASVIFHTYNQIKKTGEMKLFQSHHPDFRDGEQMRDFVYVKDVIDVLYFLMHHRKDSGIYNLGSGKARTFLDLATNTFKALGEPINIQFVPTPEDIRDKYQYFTEATMEKLKSLGYPKDFYTLEDGVEDYVKNYLSKNAYF</sequence>
<feature type="binding site" evidence="4">
    <location>
        <begin position="201"/>
        <end position="204"/>
    </location>
    <ligand>
        <name>substrate</name>
    </ligand>
</feature>
<dbReference type="GO" id="GO:0050661">
    <property type="term" value="F:NADP binding"/>
    <property type="evidence" value="ECO:0007669"/>
    <property type="project" value="InterPro"/>
</dbReference>
<accession>A0A1T5DVU0</accession>
<dbReference type="InterPro" id="IPR036291">
    <property type="entry name" value="NAD(P)-bd_dom_sf"/>
</dbReference>
<feature type="active site" description="Proton acceptor" evidence="4">
    <location>
        <position position="178"/>
    </location>
</feature>
<dbReference type="HAMAP" id="MF_01601">
    <property type="entry name" value="Heptose_epimerase"/>
    <property type="match status" value="1"/>
</dbReference>
<dbReference type="STRING" id="572036.SAMN05661099_2644"/>
<dbReference type="EMBL" id="FUYR01000002">
    <property type="protein sequence ID" value="SKB75754.1"/>
    <property type="molecule type" value="Genomic_DNA"/>
</dbReference>
<feature type="binding site" evidence="4">
    <location>
        <position position="169"/>
    </location>
    <ligand>
        <name>substrate</name>
    </ligand>
</feature>
<evidence type="ECO:0000256" key="3">
    <source>
        <dbReference type="ARBA" id="ARBA00023277"/>
    </source>
</evidence>
<dbReference type="UniPathway" id="UPA00356">
    <property type="reaction ID" value="UER00440"/>
</dbReference>
<organism evidence="6 7">
    <name type="scientific">Daejeonella lutea</name>
    <dbReference type="NCBI Taxonomy" id="572036"/>
    <lineage>
        <taxon>Bacteria</taxon>
        <taxon>Pseudomonadati</taxon>
        <taxon>Bacteroidota</taxon>
        <taxon>Sphingobacteriia</taxon>
        <taxon>Sphingobacteriales</taxon>
        <taxon>Sphingobacteriaceae</taxon>
        <taxon>Daejeonella</taxon>
    </lineage>
</organism>
<gene>
    <name evidence="4" type="primary">hldD</name>
    <name evidence="6" type="ORF">SAMN05661099_2644</name>
</gene>
<reference evidence="7" key="1">
    <citation type="submission" date="2017-02" db="EMBL/GenBank/DDBJ databases">
        <authorList>
            <person name="Varghese N."/>
            <person name="Submissions S."/>
        </authorList>
    </citation>
    <scope>NUCLEOTIDE SEQUENCE [LARGE SCALE GENOMIC DNA]</scope>
    <source>
        <strain evidence="7">DSM 22385</strain>
    </source>
</reference>
<feature type="binding site" evidence="4">
    <location>
        <position position="215"/>
    </location>
    <ligand>
        <name>substrate</name>
    </ligand>
</feature>
<keyword evidence="7" id="KW-1185">Reference proteome</keyword>
<dbReference type="Gene3D" id="3.40.50.720">
    <property type="entry name" value="NAD(P)-binding Rossmann-like Domain"/>
    <property type="match status" value="1"/>
</dbReference>
<comment type="pathway">
    <text evidence="4">Nucleotide-sugar biosynthesis; ADP-L-glycero-beta-D-manno-heptose biosynthesis; ADP-L-glycero-beta-D-manno-heptose from D-glycero-beta-D-manno-heptose 7-phosphate: step 4/4.</text>
</comment>
<feature type="binding site" evidence="4">
    <location>
        <position position="170"/>
    </location>
    <ligand>
        <name>NADP(+)</name>
        <dbReference type="ChEBI" id="CHEBI:58349"/>
    </ligand>
</feature>
<name>A0A1T5DVU0_9SPHI</name>
<feature type="binding site" evidence="4">
    <location>
        <position position="38"/>
    </location>
    <ligand>
        <name>NADP(+)</name>
        <dbReference type="ChEBI" id="CHEBI:58349"/>
    </ligand>
</feature>
<comment type="cofactor">
    <cofactor evidence="4">
        <name>NADP(+)</name>
        <dbReference type="ChEBI" id="CHEBI:58349"/>
    </cofactor>
    <text evidence="4">Binds 1 NADP(+) per subunit.</text>
</comment>
<comment type="catalytic activity">
    <reaction evidence="4">
        <text>ADP-D-glycero-beta-D-manno-heptose = ADP-L-glycero-beta-D-manno-heptose</text>
        <dbReference type="Rhea" id="RHEA:17577"/>
        <dbReference type="ChEBI" id="CHEBI:59967"/>
        <dbReference type="ChEBI" id="CHEBI:61506"/>
        <dbReference type="EC" id="5.1.3.20"/>
    </reaction>
</comment>
<evidence type="ECO:0000256" key="4">
    <source>
        <dbReference type="HAMAP-Rule" id="MF_01601"/>
    </source>
</evidence>
<dbReference type="RefSeq" id="WP_079703130.1">
    <property type="nucleotide sequence ID" value="NZ_FUYR01000002.1"/>
</dbReference>
<dbReference type="PANTHER" id="PTHR43103">
    <property type="entry name" value="NUCLEOSIDE-DIPHOSPHATE-SUGAR EPIMERASE"/>
    <property type="match status" value="1"/>
</dbReference>